<comment type="caution">
    <text evidence="1">The sequence shown here is derived from an EMBL/GenBank/DDBJ whole genome shotgun (WGS) entry which is preliminary data.</text>
</comment>
<dbReference type="EMBL" id="CAVNYO010000071">
    <property type="protein sequence ID" value="CAK5264849.1"/>
    <property type="molecule type" value="Genomic_DNA"/>
</dbReference>
<sequence>MTVRSLCAAPGINLIATARKSLEPLEDDDAPDALQLRTFEDFAPRGLLLARDPRAKHRVHCPRGLLCVLPPSGSDTARAGDSQSLPATIAPGRKTAAFTSSTAVWVNNALTWRSYCRGLRIAHIATFLPANSYSNI</sequence>
<gene>
    <name evidence="1" type="ORF">MYCIT1_LOCUS4957</name>
    <name evidence="2" type="ORF">MYCIT1_LOCUS5358</name>
</gene>
<evidence type="ECO:0000313" key="1">
    <source>
        <dbReference type="EMBL" id="CAK5264632.1"/>
    </source>
</evidence>
<name>A0AAD2GYQ5_9AGAR</name>
<evidence type="ECO:0000313" key="3">
    <source>
        <dbReference type="Proteomes" id="UP001295794"/>
    </source>
</evidence>
<reference evidence="1" key="1">
    <citation type="submission" date="2023-11" db="EMBL/GenBank/DDBJ databases">
        <authorList>
            <person name="De Vega J J."/>
            <person name="De Vega J J."/>
        </authorList>
    </citation>
    <scope>NUCLEOTIDE SEQUENCE</scope>
</reference>
<keyword evidence="3" id="KW-1185">Reference proteome</keyword>
<dbReference type="Proteomes" id="UP001295794">
    <property type="component" value="Unassembled WGS sequence"/>
</dbReference>
<protein>
    <submittedName>
        <fullName evidence="1">Uncharacterized protein</fullName>
    </submittedName>
</protein>
<accession>A0AAD2GYQ5</accession>
<dbReference type="AlphaFoldDB" id="A0AAD2GYQ5"/>
<evidence type="ECO:0000313" key="2">
    <source>
        <dbReference type="EMBL" id="CAK5264849.1"/>
    </source>
</evidence>
<organism evidence="1 3">
    <name type="scientific">Mycena citricolor</name>
    <dbReference type="NCBI Taxonomy" id="2018698"/>
    <lineage>
        <taxon>Eukaryota</taxon>
        <taxon>Fungi</taxon>
        <taxon>Dikarya</taxon>
        <taxon>Basidiomycota</taxon>
        <taxon>Agaricomycotina</taxon>
        <taxon>Agaricomycetes</taxon>
        <taxon>Agaricomycetidae</taxon>
        <taxon>Agaricales</taxon>
        <taxon>Marasmiineae</taxon>
        <taxon>Mycenaceae</taxon>
        <taxon>Mycena</taxon>
    </lineage>
</organism>
<proteinExistence type="predicted"/>
<dbReference type="EMBL" id="CAVNYO010000064">
    <property type="protein sequence ID" value="CAK5264632.1"/>
    <property type="molecule type" value="Genomic_DNA"/>
</dbReference>